<dbReference type="InterPro" id="IPR002110">
    <property type="entry name" value="Ankyrin_rpt"/>
</dbReference>
<sequence>MDDISAYDSDYEERFEEYRRNILKEDNKDKFLYFLKEYYEPGLLPPDVVVIVTCDAEKCAKALLEEETGYIFDIHRSTDEDSDDYGSPLHLVSHPGLCRLLLSHGAQPNIRTTPKELPLNLVLGGLGYYVYGQGWPPTFDPADHIFRVIIKLCLPELRGRLEVVRMVLELTEEAEKEISGYATQGEVIQLAALLIVDREKVMPSVLKTLFPNDLDLEGSLAFRNFMLTLENQKVVPSESNFLPGFDDYNKKVSKLALMMPVFHLLGIFAKVGDRINVYLKQEQWKKVCSNTTLISLAS</sequence>
<evidence type="ECO:0000313" key="1">
    <source>
        <dbReference type="EMBL" id="OMO93055.1"/>
    </source>
</evidence>
<protein>
    <recommendedName>
        <fullName evidence="3">Ankyrin repeat-containing protein</fullName>
    </recommendedName>
</protein>
<keyword evidence="2" id="KW-1185">Reference proteome</keyword>
<gene>
    <name evidence="1" type="ORF">CCACVL1_06645</name>
</gene>
<reference evidence="1 2" key="1">
    <citation type="submission" date="2013-09" db="EMBL/GenBank/DDBJ databases">
        <title>Corchorus capsularis genome sequencing.</title>
        <authorList>
            <person name="Alam M."/>
            <person name="Haque M.S."/>
            <person name="Islam M.S."/>
            <person name="Emdad E.M."/>
            <person name="Islam M.M."/>
            <person name="Ahmed B."/>
            <person name="Halim A."/>
            <person name="Hossen Q.M.M."/>
            <person name="Hossain M.Z."/>
            <person name="Ahmed R."/>
            <person name="Khan M.M."/>
            <person name="Islam R."/>
            <person name="Rashid M.M."/>
            <person name="Khan S.A."/>
            <person name="Rahman M.S."/>
            <person name="Alam M."/>
        </authorList>
    </citation>
    <scope>NUCLEOTIDE SEQUENCE [LARGE SCALE GENOMIC DNA]</scope>
    <source>
        <strain evidence="2">cv. CVL-1</strain>
        <tissue evidence="1">Whole seedling</tissue>
    </source>
</reference>
<comment type="caution">
    <text evidence="1">The sequence shown here is derived from an EMBL/GenBank/DDBJ whole genome shotgun (WGS) entry which is preliminary data.</text>
</comment>
<proteinExistence type="predicted"/>
<evidence type="ECO:0008006" key="3">
    <source>
        <dbReference type="Google" id="ProtNLM"/>
    </source>
</evidence>
<dbReference type="Proteomes" id="UP000188268">
    <property type="component" value="Unassembled WGS sequence"/>
</dbReference>
<dbReference type="AlphaFoldDB" id="A0A1R3JDZ3"/>
<accession>A0A1R3JDZ3</accession>
<name>A0A1R3JDZ3_COCAP</name>
<dbReference type="EMBL" id="AWWV01008116">
    <property type="protein sequence ID" value="OMO93055.1"/>
    <property type="molecule type" value="Genomic_DNA"/>
</dbReference>
<organism evidence="1 2">
    <name type="scientific">Corchorus capsularis</name>
    <name type="common">Jute</name>
    <dbReference type="NCBI Taxonomy" id="210143"/>
    <lineage>
        <taxon>Eukaryota</taxon>
        <taxon>Viridiplantae</taxon>
        <taxon>Streptophyta</taxon>
        <taxon>Embryophyta</taxon>
        <taxon>Tracheophyta</taxon>
        <taxon>Spermatophyta</taxon>
        <taxon>Magnoliopsida</taxon>
        <taxon>eudicotyledons</taxon>
        <taxon>Gunneridae</taxon>
        <taxon>Pentapetalae</taxon>
        <taxon>rosids</taxon>
        <taxon>malvids</taxon>
        <taxon>Malvales</taxon>
        <taxon>Malvaceae</taxon>
        <taxon>Grewioideae</taxon>
        <taxon>Apeibeae</taxon>
        <taxon>Corchorus</taxon>
    </lineage>
</organism>
<dbReference type="Gramene" id="OMO93055">
    <property type="protein sequence ID" value="OMO93055"/>
    <property type="gene ID" value="CCACVL1_06645"/>
</dbReference>
<dbReference type="Pfam" id="PF00023">
    <property type="entry name" value="Ank"/>
    <property type="match status" value="1"/>
</dbReference>
<evidence type="ECO:0000313" key="2">
    <source>
        <dbReference type="Proteomes" id="UP000188268"/>
    </source>
</evidence>
<dbReference type="OrthoDB" id="673776at2759"/>